<feature type="transmembrane region" description="Helical" evidence="6">
    <location>
        <begin position="236"/>
        <end position="256"/>
    </location>
</feature>
<keyword evidence="3 6" id="KW-0812">Transmembrane</keyword>
<evidence type="ECO:0000256" key="4">
    <source>
        <dbReference type="ARBA" id="ARBA00022989"/>
    </source>
</evidence>
<feature type="transmembrane region" description="Helical" evidence="6">
    <location>
        <begin position="268"/>
        <end position="287"/>
    </location>
</feature>
<dbReference type="InterPro" id="IPR022369">
    <property type="entry name" value="Integral_membrane_TerC_rswitch"/>
</dbReference>
<evidence type="ECO:0000256" key="3">
    <source>
        <dbReference type="ARBA" id="ARBA00022692"/>
    </source>
</evidence>
<evidence type="ECO:0000256" key="6">
    <source>
        <dbReference type="SAM" id="Phobius"/>
    </source>
</evidence>
<dbReference type="RefSeq" id="WP_227180500.1">
    <property type="nucleotide sequence ID" value="NZ_JAJBZT010000004.1"/>
</dbReference>
<gene>
    <name evidence="7" type="ORF">LIN78_09185</name>
</gene>
<name>A0ABS8D7V4_9NEIS</name>
<feature type="transmembrane region" description="Helical" evidence="6">
    <location>
        <begin position="115"/>
        <end position="137"/>
    </location>
</feature>
<evidence type="ECO:0000313" key="8">
    <source>
        <dbReference type="Proteomes" id="UP001165395"/>
    </source>
</evidence>
<reference evidence="7" key="1">
    <citation type="submission" date="2021-10" db="EMBL/GenBank/DDBJ databases">
        <title>The complete genome sequence of Leeia sp. TBRC 13508.</title>
        <authorList>
            <person name="Charoenyingcharoen P."/>
            <person name="Yukphan P."/>
        </authorList>
    </citation>
    <scope>NUCLEOTIDE SEQUENCE</scope>
    <source>
        <strain evidence="7">TBRC 13508</strain>
    </source>
</reference>
<dbReference type="PANTHER" id="PTHR30238:SF0">
    <property type="entry name" value="THYLAKOID MEMBRANE PROTEIN TERC, CHLOROPLASTIC"/>
    <property type="match status" value="1"/>
</dbReference>
<feature type="transmembrane region" description="Helical" evidence="6">
    <location>
        <begin position="143"/>
        <end position="161"/>
    </location>
</feature>
<evidence type="ECO:0000256" key="5">
    <source>
        <dbReference type="ARBA" id="ARBA00023136"/>
    </source>
</evidence>
<feature type="transmembrane region" description="Helical" evidence="6">
    <location>
        <begin position="42"/>
        <end position="64"/>
    </location>
</feature>
<sequence>MQTIGNNPLLWIVFLVIIAVMIAIDMLAMKNQGAHKISTKEALTWSAVWFSIALLFNLGLWIYLDQTATREVANDVSLAFFTGYLIEKALAIDNIFVFLMIFSYFSVPAQYQRRVLVYGVLGAIIMRAVMIVLGSALISRFHWVLYIFGAFLVFTAIKMWFSSEEKEDLGNNGLLKWVKKHIRLTDEFAEEKFFIVKNGIRYGTPLLLVLIMIELSDLIFAVDSIPAIFAVTTDPFIVFTSNIFAILGLRAMYFLLADMADRFHLLKFGLALVLGFIGVKMLVVEFWKIPVGVSLGVVFLLIAGSVVLSLYRPVKATEVK</sequence>
<feature type="transmembrane region" description="Helical" evidence="6">
    <location>
        <begin position="293"/>
        <end position="311"/>
    </location>
</feature>
<feature type="transmembrane region" description="Helical" evidence="6">
    <location>
        <begin position="84"/>
        <end position="103"/>
    </location>
</feature>
<feature type="transmembrane region" description="Helical" evidence="6">
    <location>
        <begin position="206"/>
        <end position="230"/>
    </location>
</feature>
<dbReference type="Pfam" id="PF03741">
    <property type="entry name" value="TerC"/>
    <property type="match status" value="1"/>
</dbReference>
<comment type="caution">
    <text evidence="7">The sequence shown here is derived from an EMBL/GenBank/DDBJ whole genome shotgun (WGS) entry which is preliminary data.</text>
</comment>
<accession>A0ABS8D7V4</accession>
<protein>
    <submittedName>
        <fullName evidence="7">TerC family protein</fullName>
    </submittedName>
</protein>
<dbReference type="Proteomes" id="UP001165395">
    <property type="component" value="Unassembled WGS sequence"/>
</dbReference>
<proteinExistence type="inferred from homology"/>
<keyword evidence="4 6" id="KW-1133">Transmembrane helix</keyword>
<keyword evidence="5 6" id="KW-0472">Membrane</keyword>
<dbReference type="EMBL" id="JAJBZT010000004">
    <property type="protein sequence ID" value="MCB6183723.1"/>
    <property type="molecule type" value="Genomic_DNA"/>
</dbReference>
<comment type="subcellular location">
    <subcellularLocation>
        <location evidence="1">Membrane</location>
        <topology evidence="1">Multi-pass membrane protein</topology>
    </subcellularLocation>
</comment>
<evidence type="ECO:0000256" key="2">
    <source>
        <dbReference type="ARBA" id="ARBA00007511"/>
    </source>
</evidence>
<feature type="transmembrane region" description="Helical" evidence="6">
    <location>
        <begin position="12"/>
        <end position="30"/>
    </location>
</feature>
<evidence type="ECO:0000313" key="7">
    <source>
        <dbReference type="EMBL" id="MCB6183723.1"/>
    </source>
</evidence>
<dbReference type="InterPro" id="IPR005496">
    <property type="entry name" value="Integral_membrane_TerC"/>
</dbReference>
<keyword evidence="8" id="KW-1185">Reference proteome</keyword>
<dbReference type="PANTHER" id="PTHR30238">
    <property type="entry name" value="MEMBRANE BOUND PREDICTED REDOX MODULATOR"/>
    <property type="match status" value="1"/>
</dbReference>
<evidence type="ECO:0000256" key="1">
    <source>
        <dbReference type="ARBA" id="ARBA00004141"/>
    </source>
</evidence>
<dbReference type="NCBIfam" id="TIGR03718">
    <property type="entry name" value="R_switched_Alx"/>
    <property type="match status" value="1"/>
</dbReference>
<organism evidence="7 8">
    <name type="scientific">Leeia speluncae</name>
    <dbReference type="NCBI Taxonomy" id="2884804"/>
    <lineage>
        <taxon>Bacteria</taxon>
        <taxon>Pseudomonadati</taxon>
        <taxon>Pseudomonadota</taxon>
        <taxon>Betaproteobacteria</taxon>
        <taxon>Neisseriales</taxon>
        <taxon>Leeiaceae</taxon>
        <taxon>Leeia</taxon>
    </lineage>
</organism>
<comment type="similarity">
    <text evidence="2">Belongs to the TerC family.</text>
</comment>